<name>A0A9Q8Q5T1_9HYPO</name>
<dbReference type="OrthoDB" id="2013972at2759"/>
<evidence type="ECO:0000256" key="2">
    <source>
        <dbReference type="SAM" id="MobiDB-lite"/>
    </source>
</evidence>
<feature type="region of interest" description="Disordered" evidence="2">
    <location>
        <begin position="350"/>
        <end position="381"/>
    </location>
</feature>
<dbReference type="EMBL" id="CP086354">
    <property type="protein sequence ID" value="UNI13575.1"/>
    <property type="molecule type" value="Genomic_DNA"/>
</dbReference>
<dbReference type="AlphaFoldDB" id="A0A9Q8Q5T1"/>
<dbReference type="GeneID" id="72062271"/>
<feature type="region of interest" description="Disordered" evidence="2">
    <location>
        <begin position="126"/>
        <end position="226"/>
    </location>
</feature>
<evidence type="ECO:0000313" key="3">
    <source>
        <dbReference type="EMBL" id="UNI13575.1"/>
    </source>
</evidence>
<dbReference type="CDD" id="cd02440">
    <property type="entry name" value="AdoMet_MTases"/>
    <property type="match status" value="1"/>
</dbReference>
<gene>
    <name evidence="3" type="ORF">JDV02_000305</name>
</gene>
<dbReference type="KEGG" id="ptkz:JDV02_000305"/>
<dbReference type="SUPFAM" id="SSF53335">
    <property type="entry name" value="S-adenosyl-L-methionine-dependent methyltransferases"/>
    <property type="match status" value="1"/>
</dbReference>
<evidence type="ECO:0008006" key="5">
    <source>
        <dbReference type="Google" id="ProtNLM"/>
    </source>
</evidence>
<protein>
    <recommendedName>
        <fullName evidence="5">Methyltransferase domain-containing protein</fullName>
    </recommendedName>
</protein>
<dbReference type="Pfam" id="PF13489">
    <property type="entry name" value="Methyltransf_23"/>
    <property type="match status" value="1"/>
</dbReference>
<proteinExistence type="inferred from homology"/>
<feature type="region of interest" description="Disordered" evidence="2">
    <location>
        <begin position="1"/>
        <end position="77"/>
    </location>
</feature>
<feature type="region of interest" description="Disordered" evidence="2">
    <location>
        <begin position="523"/>
        <end position="550"/>
    </location>
</feature>
<reference evidence="3" key="1">
    <citation type="submission" date="2021-11" db="EMBL/GenBank/DDBJ databases">
        <title>Purpureocillium_takamizusanense_genome.</title>
        <authorList>
            <person name="Nguyen N.-H."/>
        </authorList>
    </citation>
    <scope>NUCLEOTIDE SEQUENCE</scope>
    <source>
        <strain evidence="3">PT3</strain>
    </source>
</reference>
<feature type="compositionally biased region" description="Low complexity" evidence="2">
    <location>
        <begin position="151"/>
        <end position="187"/>
    </location>
</feature>
<accession>A0A9Q8Q5T1</accession>
<evidence type="ECO:0000256" key="1">
    <source>
        <dbReference type="ARBA" id="ARBA00038158"/>
    </source>
</evidence>
<dbReference type="GO" id="GO:0008168">
    <property type="term" value="F:methyltransferase activity"/>
    <property type="evidence" value="ECO:0007669"/>
    <property type="project" value="TreeGrafter"/>
</dbReference>
<feature type="compositionally biased region" description="Acidic residues" evidence="2">
    <location>
        <begin position="527"/>
        <end position="540"/>
    </location>
</feature>
<dbReference type="RefSeq" id="XP_047837056.1">
    <property type="nucleotide sequence ID" value="XM_047981098.1"/>
</dbReference>
<dbReference type="PANTHER" id="PTHR43591:SF24">
    <property type="entry name" value="2-METHOXY-6-POLYPRENYL-1,4-BENZOQUINOL METHYLASE, MITOCHONDRIAL"/>
    <property type="match status" value="1"/>
</dbReference>
<evidence type="ECO:0000313" key="4">
    <source>
        <dbReference type="Proteomes" id="UP000829364"/>
    </source>
</evidence>
<sequence length="550" mass="58279">MPPPRSKPSTAIPLRQSQPHHHRDQHHPPPPVGSDSVSISDAEAATLADDEAKGVAKSTQASRTERRPPDAATAQEDSIRAYGHVYHASGRVLLPEDASEAHRMELMHDLLKLCLDGRLAAARLPIDRPGGGLRQQTHPHAPRTASRNQRRPPSSSSSSTQPAPAPVSTVPAAAAQRAAAAPRRPAAWTPPGPPHAATASLATGVEEAPGTRGTNKEQTPPAAPFRILDVGTGTGAWAMEAARKYPSAQVLGVDLSAALLPRDGDAAVPINCRFEVADAADATAGFWRGAGPDGGEVRFDFIHIRNLIGGGVPDWRALLATAMGHLKPGGQLEFTEVRPRFFDVDAASAFPPRSSASPSPSPSLSLSLSSSSPPGSPPSTSAAAVAVAAAGATTASGKPPGGVGPACDEYQRAFAQNAEKLGVDFDPVPKVCSWLGELGAQVVRERVDWLPVRAWGSDVLQRRKGKLAEQMLDSCLENWTLMLFGRCGWEEHETRDLVDRVKSEIKDPRARIAYMKMTFITAKKPLEEDDEDEDEDDNDNGETTPGAGGR</sequence>
<dbReference type="InterPro" id="IPR029063">
    <property type="entry name" value="SAM-dependent_MTases_sf"/>
</dbReference>
<organism evidence="3 4">
    <name type="scientific">Purpureocillium takamizusanense</name>
    <dbReference type="NCBI Taxonomy" id="2060973"/>
    <lineage>
        <taxon>Eukaryota</taxon>
        <taxon>Fungi</taxon>
        <taxon>Dikarya</taxon>
        <taxon>Ascomycota</taxon>
        <taxon>Pezizomycotina</taxon>
        <taxon>Sordariomycetes</taxon>
        <taxon>Hypocreomycetidae</taxon>
        <taxon>Hypocreales</taxon>
        <taxon>Ophiocordycipitaceae</taxon>
        <taxon>Purpureocillium</taxon>
    </lineage>
</organism>
<keyword evidence="4" id="KW-1185">Reference proteome</keyword>
<dbReference type="PANTHER" id="PTHR43591">
    <property type="entry name" value="METHYLTRANSFERASE"/>
    <property type="match status" value="1"/>
</dbReference>
<dbReference type="Proteomes" id="UP000829364">
    <property type="component" value="Chromosome 1"/>
</dbReference>
<dbReference type="Gene3D" id="3.40.50.150">
    <property type="entry name" value="Vaccinia Virus protein VP39"/>
    <property type="match status" value="1"/>
</dbReference>
<comment type="similarity">
    <text evidence="1">Belongs to the methyltransferase superfamily. LaeA methyltransferase family.</text>
</comment>